<evidence type="ECO:0000256" key="3">
    <source>
        <dbReference type="ARBA" id="ARBA00022475"/>
    </source>
</evidence>
<evidence type="ECO:0000313" key="10">
    <source>
        <dbReference type="EMBL" id="MCW1913471.1"/>
    </source>
</evidence>
<dbReference type="Proteomes" id="UP001165653">
    <property type="component" value="Unassembled WGS sequence"/>
</dbReference>
<feature type="transmembrane region" description="Helical" evidence="9">
    <location>
        <begin position="554"/>
        <end position="570"/>
    </location>
</feature>
<evidence type="ECO:0000256" key="5">
    <source>
        <dbReference type="ARBA" id="ARBA00022970"/>
    </source>
</evidence>
<dbReference type="InterPro" id="IPR052157">
    <property type="entry name" value="BCAA_transport_permease"/>
</dbReference>
<dbReference type="InterPro" id="IPR017779">
    <property type="entry name" value="ABC_UrtB_bac"/>
</dbReference>
<comment type="similarity">
    <text evidence="8">Belongs to the binding-protein-dependent transport system permease family. LivHM subfamily.</text>
</comment>
<keyword evidence="7 9" id="KW-0472">Membrane</keyword>
<feature type="transmembrane region" description="Helical" evidence="9">
    <location>
        <begin position="349"/>
        <end position="371"/>
    </location>
</feature>
<comment type="subcellular location">
    <subcellularLocation>
        <location evidence="1">Cell membrane</location>
        <topology evidence="1">Multi-pass membrane protein</topology>
    </subcellularLocation>
</comment>
<reference evidence="10" key="1">
    <citation type="submission" date="2022-10" db="EMBL/GenBank/DDBJ databases">
        <title>Luteolibacter sp. GHJ8, whole genome shotgun sequencing project.</title>
        <authorList>
            <person name="Zhao G."/>
            <person name="Shen L."/>
        </authorList>
    </citation>
    <scope>NUCLEOTIDE SEQUENCE</scope>
    <source>
        <strain evidence="10">GHJ8</strain>
    </source>
</reference>
<dbReference type="PANTHER" id="PTHR11795:SF447">
    <property type="entry name" value="ABC TRANSPORTER PERMEASE PROTEIN"/>
    <property type="match status" value="1"/>
</dbReference>
<feature type="transmembrane region" description="Helical" evidence="9">
    <location>
        <begin position="434"/>
        <end position="459"/>
    </location>
</feature>
<feature type="transmembrane region" description="Helical" evidence="9">
    <location>
        <begin position="480"/>
        <end position="499"/>
    </location>
</feature>
<feature type="transmembrane region" description="Helical" evidence="9">
    <location>
        <begin position="519"/>
        <end position="542"/>
    </location>
</feature>
<dbReference type="Pfam" id="PF02653">
    <property type="entry name" value="BPD_transp_2"/>
    <property type="match status" value="1"/>
</dbReference>
<evidence type="ECO:0000256" key="1">
    <source>
        <dbReference type="ARBA" id="ARBA00004651"/>
    </source>
</evidence>
<evidence type="ECO:0000256" key="9">
    <source>
        <dbReference type="SAM" id="Phobius"/>
    </source>
</evidence>
<dbReference type="RefSeq" id="WP_264512954.1">
    <property type="nucleotide sequence ID" value="NZ_JAPDDR010000003.1"/>
</dbReference>
<proteinExistence type="inferred from homology"/>
<comment type="caution">
    <text evidence="10">The sequence shown here is derived from an EMBL/GenBank/DDBJ whole genome shotgun (WGS) entry which is preliminary data.</text>
</comment>
<evidence type="ECO:0000256" key="6">
    <source>
        <dbReference type="ARBA" id="ARBA00022989"/>
    </source>
</evidence>
<name>A0ABT3G1R7_9BACT</name>
<keyword evidence="11" id="KW-1185">Reference proteome</keyword>
<evidence type="ECO:0000256" key="4">
    <source>
        <dbReference type="ARBA" id="ARBA00022692"/>
    </source>
</evidence>
<keyword evidence="4 9" id="KW-0812">Transmembrane</keyword>
<evidence type="ECO:0000313" key="11">
    <source>
        <dbReference type="Proteomes" id="UP001165653"/>
    </source>
</evidence>
<keyword evidence="6 9" id="KW-1133">Transmembrane helix</keyword>
<sequence>MRLASPGREGGLGRRVRWVLLWTLGLLGALAAQEGSSKSAQGIIAEAAVGSMDADKQKSLVESLVDANPDEVVLWLTKWKEGEIYLYQDAAGTDLAVTLEGAPDGEEKYALSALATGKPVTAEGGAAIRATKDELYMADTDSSLRRVMKGVTDRIALSSPDPVKRLRAIQDTGLEQDPAKLPLLEQSATVETSGKIKDALAEAMALIKLRSEDLAMREAAVKELGDMGSIASQEAIKTVKGEAEKSGQVSLVGACDTALKDISSHISRVNTVGTMFRGLSKGSILLIAAIGLAITFGLMGVINMAHGELIVVGAYTTYLIQNLFAAGIRMSPFGLTINIPGMNLTGSSLGLYFLVAIPASFLVAAGVGLLLERGIIRFLYKRPLESLLATWGVSMVIQQLFRLVFGASNVQVDSPAYLSGNWTVNDVVFGWNRVFVIAFAALIIFLTWAVLTKTSLGLLIRAVMQNRGMAACMGVRTERVNMMTFAFGSGLAGLAGAFLSQIGNVGPNLGQDYIVDSFMTVVVGGVGNIMGTVISALGIGMADQTLQQTLGDPVTGKILVLGAIILFLQWKPSGLFATRSRSLD</sequence>
<gene>
    <name evidence="10" type="primary">urtB</name>
    <name evidence="10" type="ORF">OJ996_07795</name>
</gene>
<dbReference type="InterPro" id="IPR001851">
    <property type="entry name" value="ABC_transp_permease"/>
</dbReference>
<evidence type="ECO:0000256" key="7">
    <source>
        <dbReference type="ARBA" id="ARBA00023136"/>
    </source>
</evidence>
<dbReference type="PANTHER" id="PTHR11795">
    <property type="entry name" value="BRANCHED-CHAIN AMINO ACID TRANSPORT SYSTEM PERMEASE PROTEIN LIVH"/>
    <property type="match status" value="1"/>
</dbReference>
<keyword evidence="3" id="KW-1003">Cell membrane</keyword>
<dbReference type="NCBIfam" id="TIGR03409">
    <property type="entry name" value="urea_trans_UrtB"/>
    <property type="match status" value="1"/>
</dbReference>
<keyword evidence="2" id="KW-0813">Transport</keyword>
<keyword evidence="5" id="KW-0029">Amino-acid transport</keyword>
<evidence type="ECO:0000256" key="2">
    <source>
        <dbReference type="ARBA" id="ARBA00022448"/>
    </source>
</evidence>
<organism evidence="10 11">
    <name type="scientific">Luteolibacter rhizosphaerae</name>
    <dbReference type="NCBI Taxonomy" id="2989719"/>
    <lineage>
        <taxon>Bacteria</taxon>
        <taxon>Pseudomonadati</taxon>
        <taxon>Verrucomicrobiota</taxon>
        <taxon>Verrucomicrobiia</taxon>
        <taxon>Verrucomicrobiales</taxon>
        <taxon>Verrucomicrobiaceae</taxon>
        <taxon>Luteolibacter</taxon>
    </lineage>
</organism>
<dbReference type="CDD" id="cd06582">
    <property type="entry name" value="TM_PBP1_LivH_like"/>
    <property type="match status" value="1"/>
</dbReference>
<accession>A0ABT3G1R7</accession>
<dbReference type="EMBL" id="JAPDDR010000003">
    <property type="protein sequence ID" value="MCW1913471.1"/>
    <property type="molecule type" value="Genomic_DNA"/>
</dbReference>
<feature type="transmembrane region" description="Helical" evidence="9">
    <location>
        <begin position="309"/>
        <end position="329"/>
    </location>
</feature>
<feature type="transmembrane region" description="Helical" evidence="9">
    <location>
        <begin position="383"/>
        <end position="401"/>
    </location>
</feature>
<feature type="transmembrane region" description="Helical" evidence="9">
    <location>
        <begin position="284"/>
        <end position="302"/>
    </location>
</feature>
<evidence type="ECO:0000256" key="8">
    <source>
        <dbReference type="ARBA" id="ARBA00037998"/>
    </source>
</evidence>
<protein>
    <submittedName>
        <fullName evidence="10">Urea ABC transporter permease subunit UrtB</fullName>
    </submittedName>
</protein>